<name>A0A840FZI5_RHOTE</name>
<evidence type="ECO:0000313" key="1">
    <source>
        <dbReference type="EMBL" id="MBB4247304.1"/>
    </source>
</evidence>
<gene>
    <name evidence="1" type="ORF">GGD90_001675</name>
</gene>
<comment type="caution">
    <text evidence="1">The sequence shown here is derived from an EMBL/GenBank/DDBJ whole genome shotgun (WGS) entry which is preliminary data.</text>
</comment>
<dbReference type="OrthoDB" id="9182606at2"/>
<dbReference type="AlphaFoldDB" id="A0A840FZI5"/>
<organism evidence="1 2">
    <name type="scientific">Rhodocyclus tenuis</name>
    <name type="common">Rhodospirillum tenue</name>
    <dbReference type="NCBI Taxonomy" id="1066"/>
    <lineage>
        <taxon>Bacteria</taxon>
        <taxon>Pseudomonadati</taxon>
        <taxon>Pseudomonadota</taxon>
        <taxon>Betaproteobacteria</taxon>
        <taxon>Rhodocyclales</taxon>
        <taxon>Rhodocyclaceae</taxon>
        <taxon>Rhodocyclus</taxon>
    </lineage>
</organism>
<keyword evidence="2" id="KW-1185">Reference proteome</keyword>
<accession>A0A840FZI5</accession>
<reference evidence="1 2" key="1">
    <citation type="submission" date="2020-08" db="EMBL/GenBank/DDBJ databases">
        <title>Genome sequencing of Purple Non-Sulfur Bacteria from various extreme environments.</title>
        <authorList>
            <person name="Mayer M."/>
        </authorList>
    </citation>
    <scope>NUCLEOTIDE SEQUENCE [LARGE SCALE GENOMIC DNA]</scope>
    <source>
        <strain evidence="1 2">2761</strain>
    </source>
</reference>
<evidence type="ECO:0000313" key="2">
    <source>
        <dbReference type="Proteomes" id="UP000587070"/>
    </source>
</evidence>
<dbReference type="RefSeq" id="WP_153116075.1">
    <property type="nucleotide sequence ID" value="NZ_JACIGE010000005.1"/>
</dbReference>
<dbReference type="Proteomes" id="UP000587070">
    <property type="component" value="Unassembled WGS sequence"/>
</dbReference>
<protein>
    <submittedName>
        <fullName evidence="1">Uncharacterized protein</fullName>
    </submittedName>
</protein>
<sequence length="101" mass="10552">MDRKLILPAEVKVCATCSFWDGERKIDAELQVVVVDESVAGECLVREIDCPSMQDVRGINGECAWESLGPDVLDASIDPVAEAAAADLAADTTSAGAASQA</sequence>
<proteinExistence type="predicted"/>
<dbReference type="EMBL" id="JACIGE010000005">
    <property type="protein sequence ID" value="MBB4247304.1"/>
    <property type="molecule type" value="Genomic_DNA"/>
</dbReference>